<reference evidence="2" key="1">
    <citation type="journal article" date="2019" name="Int. J. Syst. Evol. Microbiol.">
        <title>The Global Catalogue of Microorganisms (GCM) 10K type strain sequencing project: providing services to taxonomists for standard genome sequencing and annotation.</title>
        <authorList>
            <consortium name="The Broad Institute Genomics Platform"/>
            <consortium name="The Broad Institute Genome Sequencing Center for Infectious Disease"/>
            <person name="Wu L."/>
            <person name="Ma J."/>
        </authorList>
    </citation>
    <scope>NUCLEOTIDE SEQUENCE [LARGE SCALE GENOMIC DNA]</scope>
    <source>
        <strain evidence="2">KCTC 33849</strain>
    </source>
</reference>
<dbReference type="Proteomes" id="UP001597540">
    <property type="component" value="Unassembled WGS sequence"/>
</dbReference>
<keyword evidence="2" id="KW-1185">Reference proteome</keyword>
<comment type="caution">
    <text evidence="1">The sequence shown here is derived from an EMBL/GenBank/DDBJ whole genome shotgun (WGS) entry which is preliminary data.</text>
</comment>
<name>A0ABW5SGU0_9BACL</name>
<evidence type="ECO:0000313" key="2">
    <source>
        <dbReference type="Proteomes" id="UP001597540"/>
    </source>
</evidence>
<sequence>MIEMGIEAKEKLIKFKKAYGPKTETRDTIQQLREYRKMLEWIKGGETNVFYKCRIFDVYQQHMDEGERETFLEGMLSWSGVCSWF</sequence>
<accession>A0ABW5SGU0</accession>
<dbReference type="EMBL" id="JBHUMJ010000002">
    <property type="protein sequence ID" value="MFD2698982.1"/>
    <property type="molecule type" value="Genomic_DNA"/>
</dbReference>
<organism evidence="1 2">
    <name type="scientific">Paenibacillus shunpengii</name>
    <dbReference type="NCBI Taxonomy" id="2054424"/>
    <lineage>
        <taxon>Bacteria</taxon>
        <taxon>Bacillati</taxon>
        <taxon>Bacillota</taxon>
        <taxon>Bacilli</taxon>
        <taxon>Bacillales</taxon>
        <taxon>Paenibacillaceae</taxon>
        <taxon>Paenibacillus</taxon>
    </lineage>
</organism>
<dbReference type="RefSeq" id="WP_076312368.1">
    <property type="nucleotide sequence ID" value="NZ_JBHUMJ010000002.1"/>
</dbReference>
<proteinExistence type="predicted"/>
<gene>
    <name evidence="1" type="ORF">ACFSVM_00740</name>
</gene>
<evidence type="ECO:0000313" key="1">
    <source>
        <dbReference type="EMBL" id="MFD2698982.1"/>
    </source>
</evidence>
<protein>
    <submittedName>
        <fullName evidence="1">Uncharacterized protein</fullName>
    </submittedName>
</protein>